<accession>A0AAF5RSV9</accession>
<dbReference type="WBParaSite" id="mrna-22">
    <property type="protein sequence ID" value="mrna-22"/>
    <property type="gene ID" value="nbisL1-mrna-22"/>
</dbReference>
<evidence type="ECO:0000313" key="1">
    <source>
        <dbReference type="Proteomes" id="UP000035681"/>
    </source>
</evidence>
<keyword evidence="1" id="KW-1185">Reference proteome</keyword>
<evidence type="ECO:0008006" key="3">
    <source>
        <dbReference type="Google" id="ProtNLM"/>
    </source>
</evidence>
<name>A0AAF5RSV9_STRER</name>
<dbReference type="InterPro" id="IPR021109">
    <property type="entry name" value="Peptidase_aspartic_dom_sf"/>
</dbReference>
<dbReference type="AlphaFoldDB" id="A0AAF5RSV9"/>
<reference evidence="2" key="1">
    <citation type="submission" date="2024-02" db="UniProtKB">
        <authorList>
            <consortium name="WormBaseParasite"/>
        </authorList>
    </citation>
    <scope>IDENTIFICATION</scope>
</reference>
<sequence>MQINKDAFLKNRPVAVVRVNYNVCSVYIDDGSDISLISEERWTRFGKPEPTEANTKMNNTHEEFKSLGIVKLPVELNYWVKVNESFFITKGLKVPVLLGRTFLRKFGVFRHNYQRGELQLGDYMLSEWINPEEKEKTTTSIFRYKLRNLY</sequence>
<dbReference type="SUPFAM" id="SSF50630">
    <property type="entry name" value="Acid proteases"/>
    <property type="match status" value="1"/>
</dbReference>
<protein>
    <recommendedName>
        <fullName evidence="3">Peptidase A2 domain-containing protein</fullName>
    </recommendedName>
</protein>
<dbReference type="CDD" id="cd00303">
    <property type="entry name" value="retropepsin_like"/>
    <property type="match status" value="1"/>
</dbReference>
<dbReference type="Proteomes" id="UP000035681">
    <property type="component" value="Unplaced"/>
</dbReference>
<dbReference type="Gene3D" id="2.40.70.10">
    <property type="entry name" value="Acid Proteases"/>
    <property type="match status" value="1"/>
</dbReference>
<evidence type="ECO:0000313" key="2">
    <source>
        <dbReference type="WBParaSite" id="mrna-22"/>
    </source>
</evidence>
<organism evidence="1 2">
    <name type="scientific">Strongyloides stercoralis</name>
    <name type="common">Threadworm</name>
    <dbReference type="NCBI Taxonomy" id="6248"/>
    <lineage>
        <taxon>Eukaryota</taxon>
        <taxon>Metazoa</taxon>
        <taxon>Ecdysozoa</taxon>
        <taxon>Nematoda</taxon>
        <taxon>Chromadorea</taxon>
        <taxon>Rhabditida</taxon>
        <taxon>Tylenchina</taxon>
        <taxon>Panagrolaimomorpha</taxon>
        <taxon>Strongyloidoidea</taxon>
        <taxon>Strongyloididae</taxon>
        <taxon>Strongyloides</taxon>
    </lineage>
</organism>
<proteinExistence type="predicted"/>